<dbReference type="Proteomes" id="UP000485058">
    <property type="component" value="Unassembled WGS sequence"/>
</dbReference>
<evidence type="ECO:0000313" key="2">
    <source>
        <dbReference type="Proteomes" id="UP000485058"/>
    </source>
</evidence>
<accession>A0A699YJH6</accession>
<organism evidence="1 2">
    <name type="scientific">Haematococcus lacustris</name>
    <name type="common">Green alga</name>
    <name type="synonym">Haematococcus pluvialis</name>
    <dbReference type="NCBI Taxonomy" id="44745"/>
    <lineage>
        <taxon>Eukaryota</taxon>
        <taxon>Viridiplantae</taxon>
        <taxon>Chlorophyta</taxon>
        <taxon>core chlorophytes</taxon>
        <taxon>Chlorophyceae</taxon>
        <taxon>CS clade</taxon>
        <taxon>Chlamydomonadales</taxon>
        <taxon>Haematococcaceae</taxon>
        <taxon>Haematococcus</taxon>
    </lineage>
</organism>
<gene>
    <name evidence="1" type="ORF">HaLaN_04822</name>
</gene>
<dbReference type="AlphaFoldDB" id="A0A699YJH6"/>
<reference evidence="1 2" key="1">
    <citation type="submission" date="2020-02" db="EMBL/GenBank/DDBJ databases">
        <title>Draft genome sequence of Haematococcus lacustris strain NIES-144.</title>
        <authorList>
            <person name="Morimoto D."/>
            <person name="Nakagawa S."/>
            <person name="Yoshida T."/>
            <person name="Sawayama S."/>
        </authorList>
    </citation>
    <scope>NUCLEOTIDE SEQUENCE [LARGE SCALE GENOMIC DNA]</scope>
    <source>
        <strain evidence="1 2">NIES-144</strain>
    </source>
</reference>
<keyword evidence="2" id="KW-1185">Reference proteome</keyword>
<comment type="caution">
    <text evidence="1">The sequence shown here is derived from an EMBL/GenBank/DDBJ whole genome shotgun (WGS) entry which is preliminary data.</text>
</comment>
<dbReference type="EMBL" id="BLLF01000250">
    <property type="protein sequence ID" value="GFH09641.1"/>
    <property type="molecule type" value="Genomic_DNA"/>
</dbReference>
<evidence type="ECO:0008006" key="3">
    <source>
        <dbReference type="Google" id="ProtNLM"/>
    </source>
</evidence>
<evidence type="ECO:0000313" key="1">
    <source>
        <dbReference type="EMBL" id="GFH09641.1"/>
    </source>
</evidence>
<sequence length="338" mass="36499">MEAAVNVTRTTTPHRRRQREPYIYKIRGPDAPTNFPLDAAQRAELDGLSLDDVEAQFRKLGALEKENVKVTVKGVSRYRGTSPGGRQGVWRTFVTHSNVSIAIQTSEDEQEAALAWDTAMWYLRGTAMFVTADGKPRDDAPALPAAHLAKIKACLAKAGLPLAPNHCAEMTYKHAEGQGEVEQGDPGCTLVAAATVGCNGQARAASGNDGHQCLLRPPGSSDGDECCPGQASSQTECPDLIQANALTGSPRHRPLARLLEGAGHNMTAWQASGLSSVWTQQWTEDLLCSVAAWQKPANWLPMPMQDLQSITVAELMYHGAVAAGKGRLLLVTSMWHRR</sequence>
<name>A0A699YJH6_HAELA</name>
<protein>
    <recommendedName>
        <fullName evidence="3">AP2/ERF domain-containing protein</fullName>
    </recommendedName>
</protein>
<proteinExistence type="predicted"/>